<evidence type="ECO:0000313" key="2">
    <source>
        <dbReference type="Proteomes" id="UP001519272"/>
    </source>
</evidence>
<comment type="caution">
    <text evidence="1">The sequence shown here is derived from an EMBL/GenBank/DDBJ whole genome shotgun (WGS) entry which is preliminary data.</text>
</comment>
<dbReference type="EMBL" id="JAGGKG010000002">
    <property type="protein sequence ID" value="MBP1904077.1"/>
    <property type="molecule type" value="Genomic_DNA"/>
</dbReference>
<evidence type="ECO:0008006" key="3">
    <source>
        <dbReference type="Google" id="ProtNLM"/>
    </source>
</evidence>
<accession>A0ABS4FNB9</accession>
<reference evidence="1 2" key="1">
    <citation type="submission" date="2021-03" db="EMBL/GenBank/DDBJ databases">
        <title>Genomic Encyclopedia of Type Strains, Phase IV (KMG-IV): sequencing the most valuable type-strain genomes for metagenomic binning, comparative biology and taxonomic classification.</title>
        <authorList>
            <person name="Goeker M."/>
        </authorList>
    </citation>
    <scope>NUCLEOTIDE SEQUENCE [LARGE SCALE GENOMIC DNA]</scope>
    <source>
        <strain evidence="1 2">DSM 14349</strain>
    </source>
</reference>
<proteinExistence type="predicted"/>
<name>A0ABS4FNB9_9BACL</name>
<evidence type="ECO:0000313" key="1">
    <source>
        <dbReference type="EMBL" id="MBP1904077.1"/>
    </source>
</evidence>
<protein>
    <recommendedName>
        <fullName evidence="3">Nucleotidyltransferase</fullName>
    </recommendedName>
</protein>
<gene>
    <name evidence="1" type="ORF">J2Z32_000694</name>
</gene>
<sequence>MSDSLLNEHLQSRELFAYFGLAVYYSQALEQQMANFIILIKVASGDMTSEEELKLHFDKKLSNSLGQLVREISHYFTFPPEEMELLKHIWKQRNYIVHDYFKQKIHATFSEKGRTEMIKELKHFCEDASKLQALLQQHTHDLYRKLDLNEE</sequence>
<organism evidence="1 2">
    <name type="scientific">Paenibacillus turicensis</name>
    <dbReference type="NCBI Taxonomy" id="160487"/>
    <lineage>
        <taxon>Bacteria</taxon>
        <taxon>Bacillati</taxon>
        <taxon>Bacillota</taxon>
        <taxon>Bacilli</taxon>
        <taxon>Bacillales</taxon>
        <taxon>Paenibacillaceae</taxon>
        <taxon>Paenibacillus</taxon>
    </lineage>
</organism>
<dbReference type="RefSeq" id="WP_210087752.1">
    <property type="nucleotide sequence ID" value="NZ_JAGGKG010000002.1"/>
</dbReference>
<dbReference type="Proteomes" id="UP001519272">
    <property type="component" value="Unassembled WGS sequence"/>
</dbReference>
<keyword evidence="2" id="KW-1185">Reference proteome</keyword>